<name>A0A9Q9AW87_9PEZI</name>
<keyword evidence="1" id="KW-0812">Transmembrane</keyword>
<evidence type="ECO:0008006" key="4">
    <source>
        <dbReference type="Google" id="ProtNLM"/>
    </source>
</evidence>
<dbReference type="EMBL" id="CP099420">
    <property type="protein sequence ID" value="USW51821.1"/>
    <property type="molecule type" value="Genomic_DNA"/>
</dbReference>
<dbReference type="AlphaFoldDB" id="A0A9Q9AW87"/>
<gene>
    <name evidence="2" type="ORF">Slin15195_G051400</name>
</gene>
<accession>A0A9Q9AW87</accession>
<keyword evidence="1" id="KW-0472">Membrane</keyword>
<evidence type="ECO:0000313" key="2">
    <source>
        <dbReference type="EMBL" id="USW51821.1"/>
    </source>
</evidence>
<sequence>MAFVSASAPSAFDEGQPDSRLLAKANAGYLVKMGASETHAMDISSGWDDSCEALIPMWDSQFAKVFAEKSPHGGHGMDADGWWDTDLPTYQNPNSAFGIPFIAIYNESGCEGSNCTRITDQLIGRVRLNTSYVQANCSEITLAQGASFHEITRTVAPTFNTIFNMTSNTTLATIQASREIHGLTVTSMCNLTSTDIELEIECRSQGCATTRARPTPNQKLSIDFFYNSTVGQTFLDNMIAAIDAPAYDGEDFLSSANKMQTASGSIDQALGAGDAATLVLQASRGLTQIINSYLSASQQALINSIDYDTMIAGVLGSNNATFTPVIMHGAPYAPQYIISLPWLIIDYVSCIVLLVCSIAAVVLRRRTLAPDVFGYVSSLTRDNPNIQLTDGGSVLPGMERARKLKNVRVQFAITKQEGGVGIVGLTVAEDGARKLQKGA</sequence>
<evidence type="ECO:0000256" key="1">
    <source>
        <dbReference type="SAM" id="Phobius"/>
    </source>
</evidence>
<evidence type="ECO:0000313" key="3">
    <source>
        <dbReference type="Proteomes" id="UP001056384"/>
    </source>
</evidence>
<dbReference type="OrthoDB" id="3692311at2759"/>
<proteinExistence type="predicted"/>
<reference evidence="2" key="1">
    <citation type="submission" date="2022-06" db="EMBL/GenBank/DDBJ databases">
        <title>Complete genome sequences of two strains of the flax pathogen Septoria linicola.</title>
        <authorList>
            <person name="Lapalu N."/>
            <person name="Simon A."/>
            <person name="Demenou B."/>
            <person name="Paumier D."/>
            <person name="Guillot M.-P."/>
            <person name="Gout L."/>
            <person name="Valade R."/>
        </authorList>
    </citation>
    <scope>NUCLEOTIDE SEQUENCE</scope>
    <source>
        <strain evidence="2">SE15195</strain>
    </source>
</reference>
<organism evidence="2 3">
    <name type="scientific">Septoria linicola</name>
    <dbReference type="NCBI Taxonomy" id="215465"/>
    <lineage>
        <taxon>Eukaryota</taxon>
        <taxon>Fungi</taxon>
        <taxon>Dikarya</taxon>
        <taxon>Ascomycota</taxon>
        <taxon>Pezizomycotina</taxon>
        <taxon>Dothideomycetes</taxon>
        <taxon>Dothideomycetidae</taxon>
        <taxon>Mycosphaerellales</taxon>
        <taxon>Mycosphaerellaceae</taxon>
        <taxon>Septoria</taxon>
    </lineage>
</organism>
<keyword evidence="3" id="KW-1185">Reference proteome</keyword>
<dbReference type="Proteomes" id="UP001056384">
    <property type="component" value="Chromosome 3"/>
</dbReference>
<keyword evidence="1" id="KW-1133">Transmembrane helix</keyword>
<feature type="transmembrane region" description="Helical" evidence="1">
    <location>
        <begin position="340"/>
        <end position="363"/>
    </location>
</feature>
<protein>
    <recommendedName>
        <fullName evidence="4">Transmembrane protein</fullName>
    </recommendedName>
</protein>